<organism evidence="2 3">
    <name type="scientific">Actinorhabdospora filicis</name>
    <dbReference type="NCBI Taxonomy" id="1785913"/>
    <lineage>
        <taxon>Bacteria</taxon>
        <taxon>Bacillati</taxon>
        <taxon>Actinomycetota</taxon>
        <taxon>Actinomycetes</taxon>
        <taxon>Micromonosporales</taxon>
        <taxon>Micromonosporaceae</taxon>
        <taxon>Actinorhabdospora</taxon>
    </lineage>
</organism>
<accession>A0A9W6STZ5</accession>
<feature type="compositionally biased region" description="Basic and acidic residues" evidence="1">
    <location>
        <begin position="276"/>
        <end position="298"/>
    </location>
</feature>
<protein>
    <submittedName>
        <fullName evidence="2">Uncharacterized protein</fullName>
    </submittedName>
</protein>
<gene>
    <name evidence="2" type="ORF">Afil01_66040</name>
</gene>
<dbReference type="Proteomes" id="UP001165079">
    <property type="component" value="Unassembled WGS sequence"/>
</dbReference>
<dbReference type="AlphaFoldDB" id="A0A9W6STZ5"/>
<feature type="compositionally biased region" description="Basic and acidic residues" evidence="1">
    <location>
        <begin position="219"/>
        <end position="231"/>
    </location>
</feature>
<dbReference type="RefSeq" id="WP_285667350.1">
    <property type="nucleotide sequence ID" value="NZ_BSTX01000007.1"/>
</dbReference>
<feature type="compositionally biased region" description="Basic and acidic residues" evidence="1">
    <location>
        <begin position="254"/>
        <end position="268"/>
    </location>
</feature>
<dbReference type="EMBL" id="BSTX01000007">
    <property type="protein sequence ID" value="GLZ81797.1"/>
    <property type="molecule type" value="Genomic_DNA"/>
</dbReference>
<evidence type="ECO:0000256" key="1">
    <source>
        <dbReference type="SAM" id="MobiDB-lite"/>
    </source>
</evidence>
<feature type="compositionally biased region" description="Low complexity" evidence="1">
    <location>
        <begin position="329"/>
        <end position="340"/>
    </location>
</feature>
<feature type="compositionally biased region" description="Gly residues" evidence="1">
    <location>
        <begin position="393"/>
        <end position="403"/>
    </location>
</feature>
<proteinExistence type="predicted"/>
<evidence type="ECO:0000313" key="3">
    <source>
        <dbReference type="Proteomes" id="UP001165079"/>
    </source>
</evidence>
<comment type="caution">
    <text evidence="2">The sequence shown here is derived from an EMBL/GenBank/DDBJ whole genome shotgun (WGS) entry which is preliminary data.</text>
</comment>
<evidence type="ECO:0000313" key="2">
    <source>
        <dbReference type="EMBL" id="GLZ81797.1"/>
    </source>
</evidence>
<reference evidence="2" key="1">
    <citation type="submission" date="2023-03" db="EMBL/GenBank/DDBJ databases">
        <title>Actinorhabdospora filicis NBRC 111898.</title>
        <authorList>
            <person name="Ichikawa N."/>
            <person name="Sato H."/>
            <person name="Tonouchi N."/>
        </authorList>
    </citation>
    <scope>NUCLEOTIDE SEQUENCE</scope>
    <source>
        <strain evidence="2">NBRC 111898</strain>
    </source>
</reference>
<name>A0A9W6STZ5_9ACTN</name>
<sequence length="434" mass="45423">MADQDRGNWEDYIWRIKVKGKPEAINRFAAELTSVGNQFDGHSGDAAEIAKTTKPKGETGWHGPAGSAFRKYVDVKLTDPLADRHKAIGPVTKALEKAAEALAKAQKAMPMPVIGRQDSRANGQHDAGADANGYIGEDFDYKAAAYRIWEPDLTLHLGWYPPVQAQEIVVEPTKDHGVAKTRIAQWYEMGQKAAHEVELQLIVDYTAIKNDLIIEPYKAEKPKDDKDKDGDTGGGKPTTDPGGKKPDTTTPKVETPKTEPDTKPKTDPNADPGQKPGDKGGQDPKGEDPKGQDPKDQDPGGQDPQDPGKTDPYKPDPYDPDPYEPDPYDPGSYDPSTGLASAGGGGGGGVGGGLGAGTGGPGVATGVAAPQQQPGMGPIGAGAGAASRMAPMGGMGGMGGGHGNSDSGGHETWLTEDEDAWHGEDNTAPPVIGM</sequence>
<feature type="compositionally biased region" description="Acidic residues" evidence="1">
    <location>
        <begin position="318"/>
        <end position="327"/>
    </location>
</feature>
<feature type="region of interest" description="Disordered" evidence="1">
    <location>
        <begin position="219"/>
        <end position="434"/>
    </location>
</feature>
<feature type="compositionally biased region" description="Low complexity" evidence="1">
    <location>
        <begin position="364"/>
        <end position="376"/>
    </location>
</feature>
<keyword evidence="3" id="KW-1185">Reference proteome</keyword>
<feature type="compositionally biased region" description="Basic and acidic residues" evidence="1">
    <location>
        <begin position="306"/>
        <end position="317"/>
    </location>
</feature>
<feature type="compositionally biased region" description="Gly residues" evidence="1">
    <location>
        <begin position="341"/>
        <end position="363"/>
    </location>
</feature>